<dbReference type="Proteomes" id="UP000651852">
    <property type="component" value="Unassembled WGS sequence"/>
</dbReference>
<dbReference type="EMBL" id="JACONW010000005">
    <property type="protein sequence ID" value="MBC3948589.1"/>
    <property type="molecule type" value="Genomic_DNA"/>
</dbReference>
<dbReference type="RefSeq" id="WP_187520352.1">
    <property type="nucleotide sequence ID" value="NZ_JACONW010000005.1"/>
</dbReference>
<comment type="caution">
    <text evidence="1">The sequence shown here is derived from an EMBL/GenBank/DDBJ whole genome shotgun (WGS) entry which is preliminary data.</text>
</comment>
<evidence type="ECO:0000313" key="2">
    <source>
        <dbReference type="Proteomes" id="UP000651852"/>
    </source>
</evidence>
<reference evidence="1 2" key="1">
    <citation type="submission" date="2020-08" db="EMBL/GenBank/DDBJ databases">
        <title>Putative novel bacterial strains isolated from necrotic wheat leaf tissues caused by Xanthomonas translucens.</title>
        <authorList>
            <person name="Tambong J.T."/>
        </authorList>
    </citation>
    <scope>NUCLEOTIDE SEQUENCE [LARGE SCALE GENOMIC DNA]</scope>
    <source>
        <strain evidence="1 2">DOAB 1069</strain>
    </source>
</reference>
<gene>
    <name evidence="1" type="ORF">H8S59_02230</name>
</gene>
<evidence type="ECO:0000313" key="1">
    <source>
        <dbReference type="EMBL" id="MBC3948589.1"/>
    </source>
</evidence>
<keyword evidence="2" id="KW-1185">Reference proteome</keyword>
<proteinExistence type="predicted"/>
<sequence length="149" mass="16739">MYIVQDSRSDEILRLEHLLEGFNYTVWISAYGPFELNRTLEEQLSHSIGNEVIIGNHSNVTASEARSEITEQLLHLGDEGYGPIDLTAKQAEILTLLEALFTHVNIDQANAVTSFCLTKGHPAYPVFWEFSFDIHVGGKRWILMGSSSD</sequence>
<organism evidence="1 2">
    <name type="scientific">Pseudomonas folii</name>
    <dbReference type="NCBI Taxonomy" id="2762593"/>
    <lineage>
        <taxon>Bacteria</taxon>
        <taxon>Pseudomonadati</taxon>
        <taxon>Pseudomonadota</taxon>
        <taxon>Gammaproteobacteria</taxon>
        <taxon>Pseudomonadales</taxon>
        <taxon>Pseudomonadaceae</taxon>
        <taxon>Pseudomonas</taxon>
    </lineage>
</organism>
<protein>
    <submittedName>
        <fullName evidence="1">Uncharacterized protein</fullName>
    </submittedName>
</protein>
<name>A0ABR7AUI7_9PSED</name>
<accession>A0ABR7AUI7</accession>